<dbReference type="EMBL" id="JAARZA010000003">
    <property type="protein sequence ID" value="MBC2240434.1"/>
    <property type="molecule type" value="Genomic_DNA"/>
</dbReference>
<dbReference type="AlphaFoldDB" id="A0A842EUV2"/>
<sequence length="233" mass="27819">MGGHDMRALYHQDAIDSQFNPVKFLLFLRQDDVLKIDSERVTFNKNDYLVKEKDYSEYIYFIEEGVVTVESDERVIDFKATSEIIGFQDLMNFNNTNFSYKVFSKNLIAHKFRKIEVIDKVLNTQEGYLYHYHCINREMQELQVKEVLLRKNSIERIKSALIYLLKKFEKENQKSIINEFIELPITIDLLAQYVEMNHVTLYRKLKEMKNQEILYTKKQKIYIDIIALQSSLS</sequence>
<organism evidence="3 4">
    <name type="scientific">Listeria booriae</name>
    <dbReference type="NCBI Taxonomy" id="1552123"/>
    <lineage>
        <taxon>Bacteria</taxon>
        <taxon>Bacillati</taxon>
        <taxon>Bacillota</taxon>
        <taxon>Bacilli</taxon>
        <taxon>Bacillales</taxon>
        <taxon>Listeriaceae</taxon>
        <taxon>Listeria</taxon>
    </lineage>
</organism>
<name>A0A842EUV2_9LIST</name>
<dbReference type="Proteomes" id="UP000553016">
    <property type="component" value="Unassembled WGS sequence"/>
</dbReference>
<reference evidence="3 4" key="1">
    <citation type="submission" date="2020-03" db="EMBL/GenBank/DDBJ databases">
        <title>Soil Listeria distribution.</title>
        <authorList>
            <person name="Liao J."/>
            <person name="Wiedmann M."/>
        </authorList>
    </citation>
    <scope>NUCLEOTIDE SEQUENCE [LARGE SCALE GENOMIC DNA]</scope>
    <source>
        <strain evidence="3 4">FSL L7-0149</strain>
    </source>
</reference>
<dbReference type="InterPro" id="IPR036388">
    <property type="entry name" value="WH-like_DNA-bd_sf"/>
</dbReference>
<dbReference type="InterPro" id="IPR000595">
    <property type="entry name" value="cNMP-bd_dom"/>
</dbReference>
<evidence type="ECO:0000259" key="2">
    <source>
        <dbReference type="PROSITE" id="PS50042"/>
    </source>
</evidence>
<evidence type="ECO:0000313" key="4">
    <source>
        <dbReference type="Proteomes" id="UP000553016"/>
    </source>
</evidence>
<dbReference type="InterPro" id="IPR036390">
    <property type="entry name" value="WH_DNA-bd_sf"/>
</dbReference>
<proteinExistence type="predicted"/>
<dbReference type="Gene3D" id="1.10.10.10">
    <property type="entry name" value="Winged helix-like DNA-binding domain superfamily/Winged helix DNA-binding domain"/>
    <property type="match status" value="1"/>
</dbReference>
<keyword evidence="1" id="KW-0010">Activator</keyword>
<protein>
    <submittedName>
        <fullName evidence="3">Crp/Fnr family transcriptional regulator</fullName>
    </submittedName>
</protein>
<accession>A0A842EUV2</accession>
<dbReference type="SUPFAM" id="SSF51206">
    <property type="entry name" value="cAMP-binding domain-like"/>
    <property type="match status" value="1"/>
</dbReference>
<evidence type="ECO:0000313" key="3">
    <source>
        <dbReference type="EMBL" id="MBC2240434.1"/>
    </source>
</evidence>
<dbReference type="InterPro" id="IPR014710">
    <property type="entry name" value="RmlC-like_jellyroll"/>
</dbReference>
<dbReference type="Gene3D" id="2.60.120.10">
    <property type="entry name" value="Jelly Rolls"/>
    <property type="match status" value="1"/>
</dbReference>
<gene>
    <name evidence="3" type="ORF">HCB35_08085</name>
</gene>
<feature type="domain" description="Cyclic nucleotide-binding" evidence="2">
    <location>
        <begin position="39"/>
        <end position="94"/>
    </location>
</feature>
<dbReference type="InterPro" id="IPR018490">
    <property type="entry name" value="cNMP-bd_dom_sf"/>
</dbReference>
<comment type="caution">
    <text evidence="3">The sequence shown here is derived from an EMBL/GenBank/DDBJ whole genome shotgun (WGS) entry which is preliminary data.</text>
</comment>
<dbReference type="SUPFAM" id="SSF46785">
    <property type="entry name" value="Winged helix' DNA-binding domain"/>
    <property type="match status" value="1"/>
</dbReference>
<evidence type="ECO:0000256" key="1">
    <source>
        <dbReference type="ARBA" id="ARBA00023159"/>
    </source>
</evidence>
<dbReference type="RefSeq" id="WP_185540726.1">
    <property type="nucleotide sequence ID" value="NZ_JAARWB010000004.1"/>
</dbReference>
<dbReference type="PROSITE" id="PS50042">
    <property type="entry name" value="CNMP_BINDING_3"/>
    <property type="match status" value="1"/>
</dbReference>